<dbReference type="AlphaFoldDB" id="A0A3M2LX74"/>
<evidence type="ECO:0000256" key="4">
    <source>
        <dbReference type="PROSITE-ProRule" id="PRU00335"/>
    </source>
</evidence>
<evidence type="ECO:0000256" key="1">
    <source>
        <dbReference type="ARBA" id="ARBA00023015"/>
    </source>
</evidence>
<evidence type="ECO:0000259" key="5">
    <source>
        <dbReference type="PROSITE" id="PS50977"/>
    </source>
</evidence>
<dbReference type="InterPro" id="IPR050109">
    <property type="entry name" value="HTH-type_TetR-like_transc_reg"/>
</dbReference>
<keyword evidence="3" id="KW-0804">Transcription</keyword>
<dbReference type="OrthoDB" id="3472818at2"/>
<accession>A0A3M2LX74</accession>
<organism evidence="6 7">
    <name type="scientific">Actinomadura harenae</name>
    <dbReference type="NCBI Taxonomy" id="2483351"/>
    <lineage>
        <taxon>Bacteria</taxon>
        <taxon>Bacillati</taxon>
        <taxon>Actinomycetota</taxon>
        <taxon>Actinomycetes</taxon>
        <taxon>Streptosporangiales</taxon>
        <taxon>Thermomonosporaceae</taxon>
        <taxon>Actinomadura</taxon>
    </lineage>
</organism>
<feature type="domain" description="HTH tetR-type" evidence="5">
    <location>
        <begin position="4"/>
        <end position="64"/>
    </location>
</feature>
<dbReference type="Proteomes" id="UP000282674">
    <property type="component" value="Unassembled WGS sequence"/>
</dbReference>
<evidence type="ECO:0000256" key="2">
    <source>
        <dbReference type="ARBA" id="ARBA00023125"/>
    </source>
</evidence>
<keyword evidence="7" id="KW-1185">Reference proteome</keyword>
<evidence type="ECO:0000313" key="7">
    <source>
        <dbReference type="Proteomes" id="UP000282674"/>
    </source>
</evidence>
<reference evidence="6 7" key="1">
    <citation type="submission" date="2018-10" db="EMBL/GenBank/DDBJ databases">
        <title>Isolation from soil.</title>
        <authorList>
            <person name="Hu J."/>
        </authorList>
    </citation>
    <scope>NUCLEOTIDE SEQUENCE [LARGE SCALE GENOMIC DNA]</scope>
    <source>
        <strain evidence="6 7">NEAU-Ht49</strain>
    </source>
</reference>
<dbReference type="GO" id="GO:0000976">
    <property type="term" value="F:transcription cis-regulatory region binding"/>
    <property type="evidence" value="ECO:0007669"/>
    <property type="project" value="TreeGrafter"/>
</dbReference>
<dbReference type="GO" id="GO:0003700">
    <property type="term" value="F:DNA-binding transcription factor activity"/>
    <property type="evidence" value="ECO:0007669"/>
    <property type="project" value="TreeGrafter"/>
</dbReference>
<dbReference type="EMBL" id="RFFG01000037">
    <property type="protein sequence ID" value="RMI41999.1"/>
    <property type="molecule type" value="Genomic_DNA"/>
</dbReference>
<feature type="DNA-binding region" description="H-T-H motif" evidence="4">
    <location>
        <begin position="27"/>
        <end position="46"/>
    </location>
</feature>
<evidence type="ECO:0000313" key="6">
    <source>
        <dbReference type="EMBL" id="RMI41999.1"/>
    </source>
</evidence>
<proteinExistence type="predicted"/>
<evidence type="ECO:0000256" key="3">
    <source>
        <dbReference type="ARBA" id="ARBA00023163"/>
    </source>
</evidence>
<dbReference type="Pfam" id="PF00440">
    <property type="entry name" value="TetR_N"/>
    <property type="match status" value="1"/>
</dbReference>
<gene>
    <name evidence="6" type="ORF">EBO15_21225</name>
</gene>
<protein>
    <submittedName>
        <fullName evidence="6">TetR/AcrR family transcriptional regulator</fullName>
    </submittedName>
</protein>
<dbReference type="PROSITE" id="PS50977">
    <property type="entry name" value="HTH_TETR_2"/>
    <property type="match status" value="1"/>
</dbReference>
<comment type="caution">
    <text evidence="6">The sequence shown here is derived from an EMBL/GenBank/DDBJ whole genome shotgun (WGS) entry which is preliminary data.</text>
</comment>
<dbReference type="PANTHER" id="PTHR30055">
    <property type="entry name" value="HTH-TYPE TRANSCRIPTIONAL REGULATOR RUTR"/>
    <property type="match status" value="1"/>
</dbReference>
<dbReference type="InterPro" id="IPR009057">
    <property type="entry name" value="Homeodomain-like_sf"/>
</dbReference>
<keyword evidence="2 4" id="KW-0238">DNA-binding</keyword>
<keyword evidence="1" id="KW-0805">Transcription regulation</keyword>
<dbReference type="InterPro" id="IPR001647">
    <property type="entry name" value="HTH_TetR"/>
</dbReference>
<dbReference type="PRINTS" id="PR00455">
    <property type="entry name" value="HTHTETR"/>
</dbReference>
<sequence length="192" mass="20444">MVKEGSAQRVLDAAYRCFCRYGYRRTTISDIVDEAGMSRPTVYKYVGSKEEAAARVVRARLDEAAAAARVAADAAGTPEEKVLAVLGVKLEVAFRLRRDGPAHARELLSVASAQVPDMIGAYVDGLAELIAQALAEVAPDTARQAAGVLLTFTRGLEDDLRDVEAVRRELRAGVRMITAGALGGRAGRKGEG</sequence>
<dbReference type="RefSeq" id="WP_122196166.1">
    <property type="nucleotide sequence ID" value="NZ_JBHSKC010000002.1"/>
</dbReference>
<name>A0A3M2LX74_9ACTN</name>
<dbReference type="Gene3D" id="1.10.357.10">
    <property type="entry name" value="Tetracycline Repressor, domain 2"/>
    <property type="match status" value="1"/>
</dbReference>
<dbReference type="PANTHER" id="PTHR30055:SF234">
    <property type="entry name" value="HTH-TYPE TRANSCRIPTIONAL REGULATOR BETI"/>
    <property type="match status" value="1"/>
</dbReference>
<dbReference type="SUPFAM" id="SSF46689">
    <property type="entry name" value="Homeodomain-like"/>
    <property type="match status" value="1"/>
</dbReference>